<feature type="coiled-coil region" evidence="1">
    <location>
        <begin position="17"/>
        <end position="60"/>
    </location>
</feature>
<evidence type="ECO:0000256" key="2">
    <source>
        <dbReference type="SAM" id="MobiDB-lite"/>
    </source>
</evidence>
<comment type="caution">
    <text evidence="3">The sequence shown here is derived from an EMBL/GenBank/DDBJ whole genome shotgun (WGS) entry which is preliminary data.</text>
</comment>
<evidence type="ECO:0000256" key="1">
    <source>
        <dbReference type="SAM" id="Coils"/>
    </source>
</evidence>
<name>A0ABV6K8H8_9BACI</name>
<gene>
    <name evidence="3" type="ORF">ACFFHM_03500</name>
</gene>
<sequence length="149" mass="16349">MSNQLFYRGPMSPTKKIEAVISEIEQLKSQTEQIADELAQKAVRQMLEQTEDIVNQLLEKAEGTIGEAGNEATDLAKKSAKKAAKKAAKRAARKQSKKAAKKAAKKYSKKALKRISISTESELNSAVAEEPAVVENLETEQTIETDKDS</sequence>
<dbReference type="EMBL" id="JBHLUX010000008">
    <property type="protein sequence ID" value="MFC0469616.1"/>
    <property type="molecule type" value="Genomic_DNA"/>
</dbReference>
<reference evidence="3 4" key="1">
    <citation type="submission" date="2024-09" db="EMBL/GenBank/DDBJ databases">
        <authorList>
            <person name="Sun Q."/>
            <person name="Mori K."/>
        </authorList>
    </citation>
    <scope>NUCLEOTIDE SEQUENCE [LARGE SCALE GENOMIC DNA]</scope>
    <source>
        <strain evidence="3 4">NCAIM B.02610</strain>
    </source>
</reference>
<proteinExistence type="predicted"/>
<dbReference type="RefSeq" id="WP_335962293.1">
    <property type="nucleotide sequence ID" value="NZ_JAXBLX010000026.1"/>
</dbReference>
<keyword evidence="4" id="KW-1185">Reference proteome</keyword>
<dbReference type="Proteomes" id="UP001589838">
    <property type="component" value="Unassembled WGS sequence"/>
</dbReference>
<protein>
    <submittedName>
        <fullName evidence="3">Uncharacterized protein</fullName>
    </submittedName>
</protein>
<evidence type="ECO:0000313" key="4">
    <source>
        <dbReference type="Proteomes" id="UP001589838"/>
    </source>
</evidence>
<organism evidence="3 4">
    <name type="scientific">Halalkalibacter kiskunsagensis</name>
    <dbReference type="NCBI Taxonomy" id="1548599"/>
    <lineage>
        <taxon>Bacteria</taxon>
        <taxon>Bacillati</taxon>
        <taxon>Bacillota</taxon>
        <taxon>Bacilli</taxon>
        <taxon>Bacillales</taxon>
        <taxon>Bacillaceae</taxon>
        <taxon>Halalkalibacter</taxon>
    </lineage>
</organism>
<feature type="compositionally biased region" description="Basic residues" evidence="2">
    <location>
        <begin position="78"/>
        <end position="113"/>
    </location>
</feature>
<feature type="region of interest" description="Disordered" evidence="2">
    <location>
        <begin position="72"/>
        <end position="149"/>
    </location>
</feature>
<keyword evidence="1" id="KW-0175">Coiled coil</keyword>
<accession>A0ABV6K8H8</accession>
<evidence type="ECO:0000313" key="3">
    <source>
        <dbReference type="EMBL" id="MFC0469616.1"/>
    </source>
</evidence>